<dbReference type="EMBL" id="LCBE01000001">
    <property type="protein sequence ID" value="KKS05150.1"/>
    <property type="molecule type" value="Genomic_DNA"/>
</dbReference>
<proteinExistence type="predicted"/>
<gene>
    <name evidence="2" type="ORF">UU58_C0001G0010</name>
</gene>
<evidence type="ECO:0000256" key="1">
    <source>
        <dbReference type="SAM" id="MobiDB-lite"/>
    </source>
</evidence>
<evidence type="ECO:0000313" key="3">
    <source>
        <dbReference type="Proteomes" id="UP000034236"/>
    </source>
</evidence>
<dbReference type="AlphaFoldDB" id="A0A0G0VWH8"/>
<evidence type="ECO:0000313" key="2">
    <source>
        <dbReference type="EMBL" id="KKS05150.1"/>
    </source>
</evidence>
<comment type="caution">
    <text evidence="2">The sequence shown here is derived from an EMBL/GenBank/DDBJ whole genome shotgun (WGS) entry which is preliminary data.</text>
</comment>
<accession>A0A0G0VWH8</accession>
<name>A0A0G0VWH8_9BACT</name>
<feature type="compositionally biased region" description="Basic residues" evidence="1">
    <location>
        <begin position="27"/>
        <end position="53"/>
    </location>
</feature>
<protein>
    <submittedName>
        <fullName evidence="2">Uncharacterized protein</fullName>
    </submittedName>
</protein>
<dbReference type="Proteomes" id="UP000034236">
    <property type="component" value="Unassembled WGS sequence"/>
</dbReference>
<organism evidence="2 3">
    <name type="scientific">Candidatus Nomurabacteria bacterium GW2011_GWA2_41_25</name>
    <dbReference type="NCBI Taxonomy" id="1618736"/>
    <lineage>
        <taxon>Bacteria</taxon>
        <taxon>Candidatus Nomuraibacteriota</taxon>
    </lineage>
</organism>
<reference evidence="2 3" key="1">
    <citation type="journal article" date="2015" name="Nature">
        <title>rRNA introns, odd ribosomes, and small enigmatic genomes across a large radiation of phyla.</title>
        <authorList>
            <person name="Brown C.T."/>
            <person name="Hug L.A."/>
            <person name="Thomas B.C."/>
            <person name="Sharon I."/>
            <person name="Castelle C.J."/>
            <person name="Singh A."/>
            <person name="Wilkins M.J."/>
            <person name="Williams K.H."/>
            <person name="Banfield J.F."/>
        </authorList>
    </citation>
    <scope>NUCLEOTIDE SEQUENCE [LARGE SCALE GENOMIC DNA]</scope>
</reference>
<sequence length="61" mass="7564">MTFLNFLENLFTGFRPYNFVRRLRAQPHKEKHLHPQNKPHKKFMSKHRYSHTTKKWDIGNK</sequence>
<feature type="region of interest" description="Disordered" evidence="1">
    <location>
        <begin position="27"/>
        <end position="61"/>
    </location>
</feature>